<comment type="caution">
    <text evidence="7">The sequence shown here is derived from an EMBL/GenBank/DDBJ whole genome shotgun (WGS) entry which is preliminary data.</text>
</comment>
<keyword evidence="5" id="KW-0472">Membrane</keyword>
<evidence type="ECO:0000256" key="4">
    <source>
        <dbReference type="ARBA" id="ARBA00022825"/>
    </source>
</evidence>
<dbReference type="PANTHER" id="PTHR42987:SF8">
    <property type="entry name" value="PROTEINASE"/>
    <property type="match status" value="1"/>
</dbReference>
<comment type="similarity">
    <text evidence="1">Belongs to the peptidase S49 family.</text>
</comment>
<keyword evidence="4" id="KW-0720">Serine protease</keyword>
<evidence type="ECO:0000256" key="3">
    <source>
        <dbReference type="ARBA" id="ARBA00022801"/>
    </source>
</evidence>
<name>A0A254PRV2_9BURK</name>
<gene>
    <name evidence="7" type="ORF">CBI30_10370</name>
</gene>
<evidence type="ECO:0000313" key="8">
    <source>
        <dbReference type="Proteomes" id="UP000198104"/>
    </source>
</evidence>
<evidence type="ECO:0000256" key="1">
    <source>
        <dbReference type="ARBA" id="ARBA00008683"/>
    </source>
</evidence>
<dbReference type="OrthoDB" id="9764363at2"/>
<dbReference type="PANTHER" id="PTHR42987">
    <property type="entry name" value="PEPTIDASE S49"/>
    <property type="match status" value="1"/>
</dbReference>
<organism evidence="7 8">
    <name type="scientific">Polynucleobacter aenigmaticus</name>
    <dbReference type="NCBI Taxonomy" id="1743164"/>
    <lineage>
        <taxon>Bacteria</taxon>
        <taxon>Pseudomonadati</taxon>
        <taxon>Pseudomonadota</taxon>
        <taxon>Betaproteobacteria</taxon>
        <taxon>Burkholderiales</taxon>
        <taxon>Burkholderiaceae</taxon>
        <taxon>Polynucleobacter</taxon>
    </lineage>
</organism>
<dbReference type="SUPFAM" id="SSF52096">
    <property type="entry name" value="ClpP/crotonase"/>
    <property type="match status" value="1"/>
</dbReference>
<dbReference type="GO" id="GO:0006508">
    <property type="term" value="P:proteolysis"/>
    <property type="evidence" value="ECO:0007669"/>
    <property type="project" value="UniProtKB-KW"/>
</dbReference>
<keyword evidence="3" id="KW-0378">Hydrolase</keyword>
<keyword evidence="8" id="KW-1185">Reference proteome</keyword>
<keyword evidence="5" id="KW-1133">Transmembrane helix</keyword>
<dbReference type="InterPro" id="IPR047272">
    <property type="entry name" value="S49_SppA_C"/>
</dbReference>
<feature type="transmembrane region" description="Helical" evidence="5">
    <location>
        <begin position="37"/>
        <end position="55"/>
    </location>
</feature>
<dbReference type="Gene3D" id="3.90.226.10">
    <property type="entry name" value="2-enoyl-CoA Hydratase, Chain A, domain 1"/>
    <property type="match status" value="2"/>
</dbReference>
<dbReference type="InterPro" id="IPR002142">
    <property type="entry name" value="Peptidase_S49"/>
</dbReference>
<evidence type="ECO:0000256" key="2">
    <source>
        <dbReference type="ARBA" id="ARBA00022670"/>
    </source>
</evidence>
<dbReference type="RefSeq" id="WP_088528224.1">
    <property type="nucleotide sequence ID" value="NZ_NGUO01000021.1"/>
</dbReference>
<evidence type="ECO:0000259" key="6">
    <source>
        <dbReference type="Pfam" id="PF01343"/>
    </source>
</evidence>
<keyword evidence="2" id="KW-0645">Protease</keyword>
<protein>
    <submittedName>
        <fullName evidence="7">S49 family peptidase</fullName>
    </submittedName>
</protein>
<sequence>MDQHQPDNANQNWERQALEHLLLENLKETRKARRWKAVFRILTLIVFVGAILAVFDFHLPGRGMGAEKHTALVTLEGEISSSSMANALDINSSLTAAFENENSAGVVLRINSPGGSPVQAGMMNDEIHRLRKLYPSKPLYVVVEDICASGGYYVAVAGDQILVDKASLVGSIGVIMEGFGFTGLMDKLGVTRRMITAGFNKGMMDPFSKENPQQVEMIKTMIDEIHQQFIAVVKAGRGGRLKETPEMFSGRVWNGEQAIKIGLVDGYGTVESVARDVFKAPDILDYTIKENFAERVAKRFGAEVGAAAGKTLIKAPNLQ</sequence>
<dbReference type="InterPro" id="IPR029045">
    <property type="entry name" value="ClpP/crotonase-like_dom_sf"/>
</dbReference>
<keyword evidence="5" id="KW-0812">Transmembrane</keyword>
<accession>A0A254PRV2</accession>
<dbReference type="EMBL" id="NGUO01000021">
    <property type="protein sequence ID" value="OWS69275.1"/>
    <property type="molecule type" value="Genomic_DNA"/>
</dbReference>
<dbReference type="CDD" id="cd07023">
    <property type="entry name" value="S49_Sppa_N_C"/>
    <property type="match status" value="1"/>
</dbReference>
<dbReference type="Pfam" id="PF01343">
    <property type="entry name" value="Peptidase_S49"/>
    <property type="match status" value="1"/>
</dbReference>
<proteinExistence type="inferred from homology"/>
<feature type="domain" description="Peptidase S49" evidence="6">
    <location>
        <begin position="136"/>
        <end position="275"/>
    </location>
</feature>
<dbReference type="Proteomes" id="UP000198104">
    <property type="component" value="Unassembled WGS sequence"/>
</dbReference>
<dbReference type="AlphaFoldDB" id="A0A254PRV2"/>
<dbReference type="GO" id="GO:0008236">
    <property type="term" value="F:serine-type peptidase activity"/>
    <property type="evidence" value="ECO:0007669"/>
    <property type="project" value="UniProtKB-KW"/>
</dbReference>
<evidence type="ECO:0000256" key="5">
    <source>
        <dbReference type="SAM" id="Phobius"/>
    </source>
</evidence>
<reference evidence="7 8" key="1">
    <citation type="submission" date="2017-05" db="EMBL/GenBank/DDBJ databases">
        <title>Polynucleobacter sp. MWH-K35W1 isolated from the permanently anoxic monimolimnion of a meromictic lake.</title>
        <authorList>
            <person name="Hahn M.W."/>
        </authorList>
    </citation>
    <scope>NUCLEOTIDE SEQUENCE [LARGE SCALE GENOMIC DNA]</scope>
    <source>
        <strain evidence="7 8">MWH-K35W1</strain>
    </source>
</reference>
<evidence type="ECO:0000313" key="7">
    <source>
        <dbReference type="EMBL" id="OWS69275.1"/>
    </source>
</evidence>